<reference evidence="1" key="1">
    <citation type="submission" date="2020-06" db="EMBL/GenBank/DDBJ databases">
        <authorList>
            <person name="Li T."/>
            <person name="Hu X."/>
            <person name="Zhang T."/>
            <person name="Song X."/>
            <person name="Zhang H."/>
            <person name="Dai N."/>
            <person name="Sheng W."/>
            <person name="Hou X."/>
            <person name="Wei L."/>
        </authorList>
    </citation>
    <scope>NUCLEOTIDE SEQUENCE</scope>
    <source>
        <strain evidence="1">G02</strain>
        <tissue evidence="1">Leaf</tissue>
    </source>
</reference>
<comment type="caution">
    <text evidence="1">The sequence shown here is derived from an EMBL/GenBank/DDBJ whole genome shotgun (WGS) entry which is preliminary data.</text>
</comment>
<gene>
    <name evidence="1" type="ORF">Sradi_5425700</name>
</gene>
<proteinExistence type="predicted"/>
<name>A0AAW2LAW2_SESRA</name>
<reference evidence="1" key="2">
    <citation type="journal article" date="2024" name="Plant">
        <title>Genomic evolution and insights into agronomic trait innovations of Sesamum species.</title>
        <authorList>
            <person name="Miao H."/>
            <person name="Wang L."/>
            <person name="Qu L."/>
            <person name="Liu H."/>
            <person name="Sun Y."/>
            <person name="Le M."/>
            <person name="Wang Q."/>
            <person name="Wei S."/>
            <person name="Zheng Y."/>
            <person name="Lin W."/>
            <person name="Duan Y."/>
            <person name="Cao H."/>
            <person name="Xiong S."/>
            <person name="Wang X."/>
            <person name="Wei L."/>
            <person name="Li C."/>
            <person name="Ma Q."/>
            <person name="Ju M."/>
            <person name="Zhao R."/>
            <person name="Li G."/>
            <person name="Mu C."/>
            <person name="Tian Q."/>
            <person name="Mei H."/>
            <person name="Zhang T."/>
            <person name="Gao T."/>
            <person name="Zhang H."/>
        </authorList>
    </citation>
    <scope>NUCLEOTIDE SEQUENCE</scope>
    <source>
        <strain evidence="1">G02</strain>
    </source>
</reference>
<protein>
    <submittedName>
        <fullName evidence="1">Uncharacterized protein</fullName>
    </submittedName>
</protein>
<dbReference type="AlphaFoldDB" id="A0AAW2LAW2"/>
<accession>A0AAW2LAW2</accession>
<evidence type="ECO:0000313" key="1">
    <source>
        <dbReference type="EMBL" id="KAL0315475.1"/>
    </source>
</evidence>
<dbReference type="EMBL" id="JACGWJ010000025">
    <property type="protein sequence ID" value="KAL0315475.1"/>
    <property type="molecule type" value="Genomic_DNA"/>
</dbReference>
<sequence length="129" mass="13849">MEKLNHCAEDILKNDIPTSVKKNYPKSVGASNTIQCAIARILIICLINLLELSLRRCHPSPSDNALDESISAKAASYRCLPSGTANSDGPLRGTRNAWSTCVGNKKTKPSVPPCTLPQLIIHDGPTVKA</sequence>
<organism evidence="1">
    <name type="scientific">Sesamum radiatum</name>
    <name type="common">Black benniseed</name>
    <dbReference type="NCBI Taxonomy" id="300843"/>
    <lineage>
        <taxon>Eukaryota</taxon>
        <taxon>Viridiplantae</taxon>
        <taxon>Streptophyta</taxon>
        <taxon>Embryophyta</taxon>
        <taxon>Tracheophyta</taxon>
        <taxon>Spermatophyta</taxon>
        <taxon>Magnoliopsida</taxon>
        <taxon>eudicotyledons</taxon>
        <taxon>Gunneridae</taxon>
        <taxon>Pentapetalae</taxon>
        <taxon>asterids</taxon>
        <taxon>lamiids</taxon>
        <taxon>Lamiales</taxon>
        <taxon>Pedaliaceae</taxon>
        <taxon>Sesamum</taxon>
    </lineage>
</organism>